<name>A0A7G2CUB1_9TRYP</name>
<dbReference type="InterPro" id="IPR039920">
    <property type="entry name" value="MMS19"/>
</dbReference>
<dbReference type="PANTHER" id="PTHR12891:SF0">
    <property type="entry name" value="MMS19 NUCLEOTIDE EXCISION REPAIR PROTEIN HOMOLOG"/>
    <property type="match status" value="1"/>
</dbReference>
<dbReference type="Proteomes" id="UP000515908">
    <property type="component" value="Chromosome 29"/>
</dbReference>
<organism evidence="3 4">
    <name type="scientific">Angomonas deanei</name>
    <dbReference type="NCBI Taxonomy" id="59799"/>
    <lineage>
        <taxon>Eukaryota</taxon>
        <taxon>Discoba</taxon>
        <taxon>Euglenozoa</taxon>
        <taxon>Kinetoplastea</taxon>
        <taxon>Metakinetoplastina</taxon>
        <taxon>Trypanosomatida</taxon>
        <taxon>Trypanosomatidae</taxon>
        <taxon>Strigomonadinae</taxon>
        <taxon>Angomonas</taxon>
    </lineage>
</organism>
<keyword evidence="4" id="KW-1185">Reference proteome</keyword>
<evidence type="ECO:0000313" key="4">
    <source>
        <dbReference type="Proteomes" id="UP000515908"/>
    </source>
</evidence>
<dbReference type="Pfam" id="PF14500">
    <property type="entry name" value="MMS19_N"/>
    <property type="match status" value="1"/>
</dbReference>
<dbReference type="GO" id="GO:0097361">
    <property type="term" value="C:cytosolic [4Fe-4S] assembly targeting complex"/>
    <property type="evidence" value="ECO:0007669"/>
    <property type="project" value="UniProtKB-UniRule"/>
</dbReference>
<dbReference type="GO" id="GO:0051604">
    <property type="term" value="P:protein maturation"/>
    <property type="evidence" value="ECO:0007669"/>
    <property type="project" value="UniProtKB-UniRule"/>
</dbReference>
<comment type="subcellular location">
    <subcellularLocation>
        <location evidence="1">Nucleus</location>
    </subcellularLocation>
</comment>
<dbReference type="AlphaFoldDB" id="A0A7G2CUB1"/>
<keyword evidence="1" id="KW-0234">DNA repair</keyword>
<proteinExistence type="inferred from homology"/>
<dbReference type="OrthoDB" id="342900at2759"/>
<dbReference type="EMBL" id="LR877173">
    <property type="protein sequence ID" value="CAD2222889.1"/>
    <property type="molecule type" value="Genomic_DNA"/>
</dbReference>
<reference evidence="3 4" key="1">
    <citation type="submission" date="2020-08" db="EMBL/GenBank/DDBJ databases">
        <authorList>
            <person name="Newling K."/>
            <person name="Davey J."/>
            <person name="Forrester S."/>
        </authorList>
    </citation>
    <scope>NUCLEOTIDE SEQUENCE [LARGE SCALE GENOMIC DNA]</scope>
    <source>
        <strain evidence="4">Crithidia deanei Carvalho (ATCC PRA-265)</strain>
    </source>
</reference>
<comment type="function">
    <text evidence="1">Key component of the cytosolic iron-sulfur protein assembly (CIA) complex, a multiprotein complex that mediates the incorporation of iron-sulfur cluster into apoproteins specifically involved in DNA metabolism and genomic integrity. In the CIA complex, MMS19 acts as an adapter between early-acting CIA components and a subset of cellular target iron-sulfur proteins.</text>
</comment>
<feature type="domain" description="MMS19 N-terminal" evidence="2">
    <location>
        <begin position="59"/>
        <end position="294"/>
    </location>
</feature>
<dbReference type="SUPFAM" id="SSF48371">
    <property type="entry name" value="ARM repeat"/>
    <property type="match status" value="1"/>
</dbReference>
<dbReference type="GO" id="GO:0016226">
    <property type="term" value="P:iron-sulfur cluster assembly"/>
    <property type="evidence" value="ECO:0007669"/>
    <property type="project" value="UniProtKB-UniRule"/>
</dbReference>
<dbReference type="VEuPathDB" id="TriTrypDB:ADEAN_001044400"/>
<keyword evidence="1" id="KW-0227">DNA damage</keyword>
<gene>
    <name evidence="3" type="ORF">ADEAN_001044400</name>
</gene>
<comment type="similarity">
    <text evidence="1">Belongs to the MET18/MMS19 family.</text>
</comment>
<evidence type="ECO:0000313" key="3">
    <source>
        <dbReference type="EMBL" id="CAD2222889.1"/>
    </source>
</evidence>
<dbReference type="GO" id="GO:0005634">
    <property type="term" value="C:nucleus"/>
    <property type="evidence" value="ECO:0007669"/>
    <property type="project" value="UniProtKB-SubCell"/>
</dbReference>
<accession>A0A7G2CUB1</accession>
<evidence type="ECO:0000256" key="1">
    <source>
        <dbReference type="RuleBase" id="RU367072"/>
    </source>
</evidence>
<keyword evidence="1" id="KW-0539">Nucleus</keyword>
<dbReference type="PANTHER" id="PTHR12891">
    <property type="entry name" value="DNA REPAIR/TRANSCRIPTION PROTEIN MET18/MMS19"/>
    <property type="match status" value="1"/>
</dbReference>
<sequence>MKTECDRLVEQLSACGEAERGAPLGQLRKKPLLEICGSLGPRLCSAETVNGALLSLAECSIGRETITHQEVEVVLSFFLDKINTKKTFETSLYCLDLVIRDFSERSPCSLEMSSRLFSALKGLEIEVQNCPTKIRRNVYTIFLYILTEAMVAKCGADDLSFILTSVDGESDPESVLMLFKINYAVCSFANEAVFSEICVEFFDSVANYFPIIFTKPPDCRVTKEDLVCGLSKCMTSDKYAEHSVPFMLSRLSSPSAATKCEVVGELLRCVSVYSDALLAKYSRDIVKGVRDEILKLSAYTNNSENSPVNKCIVESLNLLKTLSKRVENVSEKSALDIFSPVVDGLLSSVDSQREVCSCYATMVFDIISNSLVCCSAVGPYVLTMLAVSCEEEKISSNILLLFSSACGGINNFIFNNKDIYQIMCEKLSRVRQIITALMTGVFKKCHEVGRLIL</sequence>
<dbReference type="InterPro" id="IPR016024">
    <property type="entry name" value="ARM-type_fold"/>
</dbReference>
<dbReference type="GO" id="GO:0006281">
    <property type="term" value="P:DNA repair"/>
    <property type="evidence" value="ECO:0007669"/>
    <property type="project" value="UniProtKB-UniRule"/>
</dbReference>
<evidence type="ECO:0000259" key="2">
    <source>
        <dbReference type="Pfam" id="PF14500"/>
    </source>
</evidence>
<dbReference type="InterPro" id="IPR029240">
    <property type="entry name" value="MMS19_N"/>
</dbReference>
<protein>
    <recommendedName>
        <fullName evidence="1">MMS19 nucleotide excision repair protein</fullName>
    </recommendedName>
</protein>